<dbReference type="Proteomes" id="UP000316199">
    <property type="component" value="Unassembled WGS sequence"/>
</dbReference>
<dbReference type="Pfam" id="PF00756">
    <property type="entry name" value="Esterase"/>
    <property type="match status" value="1"/>
</dbReference>
<dbReference type="AlphaFoldDB" id="A0A520RYQ7"/>
<dbReference type="InterPro" id="IPR000801">
    <property type="entry name" value="Esterase-like"/>
</dbReference>
<dbReference type="SUPFAM" id="SSF53474">
    <property type="entry name" value="alpha/beta-Hydrolases"/>
    <property type="match status" value="1"/>
</dbReference>
<dbReference type="InterPro" id="IPR050583">
    <property type="entry name" value="Mycobacterial_A85_antigen"/>
</dbReference>
<name>A0A520RYQ7_9GAMM</name>
<organism evidence="1 2">
    <name type="scientific">OM182 bacterium</name>
    <dbReference type="NCBI Taxonomy" id="2510334"/>
    <lineage>
        <taxon>Bacteria</taxon>
        <taxon>Pseudomonadati</taxon>
        <taxon>Pseudomonadota</taxon>
        <taxon>Gammaproteobacteria</taxon>
        <taxon>OMG group</taxon>
        <taxon>OM182 clade</taxon>
    </lineage>
</organism>
<protein>
    <submittedName>
        <fullName evidence="1">Enterochelin esterase</fullName>
    </submittedName>
</protein>
<accession>A0A520RYQ7</accession>
<evidence type="ECO:0000313" key="2">
    <source>
        <dbReference type="Proteomes" id="UP000316199"/>
    </source>
</evidence>
<dbReference type="InterPro" id="IPR029058">
    <property type="entry name" value="AB_hydrolase_fold"/>
</dbReference>
<reference evidence="1 2" key="1">
    <citation type="submission" date="2019-02" db="EMBL/GenBank/DDBJ databases">
        <title>Prokaryotic population dynamics and viral predation in marine succession experiment using metagenomics: the confinement effect.</title>
        <authorList>
            <person name="Haro-Moreno J.M."/>
            <person name="Rodriguez-Valera F."/>
            <person name="Lopez-Perez M."/>
        </authorList>
    </citation>
    <scope>NUCLEOTIDE SEQUENCE [LARGE SCALE GENOMIC DNA]</scope>
    <source>
        <strain evidence="1">MED-G157</strain>
    </source>
</reference>
<evidence type="ECO:0000313" key="1">
    <source>
        <dbReference type="EMBL" id="RZO75338.1"/>
    </source>
</evidence>
<dbReference type="Gene3D" id="3.40.50.1820">
    <property type="entry name" value="alpha/beta hydrolase"/>
    <property type="match status" value="1"/>
</dbReference>
<dbReference type="PANTHER" id="PTHR48098">
    <property type="entry name" value="ENTEROCHELIN ESTERASE-RELATED"/>
    <property type="match status" value="1"/>
</dbReference>
<sequence>MPNHNFNLPKGTVEFLEIESQALKNNVLGDPTKRAIAIYLPPDYAATSSEYPLLVDLAGFTGSGFGHLAWKAFQETVPQRIDRLVSEGKMGDVIVAFPDCFTSLGGNQYINSSAVGDWAEFLTIEMVNALEHRYRIRKGRGNRALFGKSSGGYGAIIHGMLFSDYWGAIACHSGDMAFDLCYLPEMPNLLMKIAQKGIERFIDDFKSQRKVGDFHTMMMLAMAATYDPNPSAPYGIQLPVTFDECKLIHDRWKKWLAWDPVNLILKNDVQKNLNRLSGLYIDCGSRDQYNLVFGARQLVSCLEIHGIKHHYEEFADNHSSVDYRMDKSLPYLYQCLDS</sequence>
<dbReference type="EMBL" id="SHAG01000038">
    <property type="protein sequence ID" value="RZO75338.1"/>
    <property type="molecule type" value="Genomic_DNA"/>
</dbReference>
<gene>
    <name evidence="1" type="ORF">EVA68_07225</name>
</gene>
<proteinExistence type="predicted"/>
<comment type="caution">
    <text evidence="1">The sequence shown here is derived from an EMBL/GenBank/DDBJ whole genome shotgun (WGS) entry which is preliminary data.</text>
</comment>